<feature type="transmembrane region" description="Helical" evidence="1">
    <location>
        <begin position="120"/>
        <end position="140"/>
    </location>
</feature>
<gene>
    <name evidence="2" type="ORF">TrST_g7195</name>
</gene>
<dbReference type="OrthoDB" id="10440461at2759"/>
<evidence type="ECO:0000313" key="3">
    <source>
        <dbReference type="Proteomes" id="UP001165085"/>
    </source>
</evidence>
<keyword evidence="1" id="KW-0472">Membrane</keyword>
<reference evidence="3" key="1">
    <citation type="journal article" date="2023" name="Commun. Biol.">
        <title>Genome analysis of Parmales, the sister group of diatoms, reveals the evolutionary specialization of diatoms from phago-mixotrophs to photoautotrophs.</title>
        <authorList>
            <person name="Ban H."/>
            <person name="Sato S."/>
            <person name="Yoshikawa S."/>
            <person name="Yamada K."/>
            <person name="Nakamura Y."/>
            <person name="Ichinomiya M."/>
            <person name="Sato N."/>
            <person name="Blanc-Mathieu R."/>
            <person name="Endo H."/>
            <person name="Kuwata A."/>
            <person name="Ogata H."/>
        </authorList>
    </citation>
    <scope>NUCLEOTIDE SEQUENCE [LARGE SCALE GENOMIC DNA]</scope>
    <source>
        <strain evidence="3">NIES 3701</strain>
    </source>
</reference>
<organism evidence="2 3">
    <name type="scientific">Triparma strigata</name>
    <dbReference type="NCBI Taxonomy" id="1606541"/>
    <lineage>
        <taxon>Eukaryota</taxon>
        <taxon>Sar</taxon>
        <taxon>Stramenopiles</taxon>
        <taxon>Ochrophyta</taxon>
        <taxon>Bolidophyceae</taxon>
        <taxon>Parmales</taxon>
        <taxon>Triparmaceae</taxon>
        <taxon>Triparma</taxon>
    </lineage>
</organism>
<dbReference type="EMBL" id="BRXY01000170">
    <property type="protein sequence ID" value="GMH73675.1"/>
    <property type="molecule type" value="Genomic_DNA"/>
</dbReference>
<keyword evidence="1" id="KW-1133">Transmembrane helix</keyword>
<dbReference type="AlphaFoldDB" id="A0A9W7ATK2"/>
<accession>A0A9W7ATK2</accession>
<name>A0A9W7ATK2_9STRA</name>
<keyword evidence="3" id="KW-1185">Reference proteome</keyword>
<evidence type="ECO:0000313" key="2">
    <source>
        <dbReference type="EMBL" id="GMH73675.1"/>
    </source>
</evidence>
<comment type="caution">
    <text evidence="2">The sequence shown here is derived from an EMBL/GenBank/DDBJ whole genome shotgun (WGS) entry which is preliminary data.</text>
</comment>
<proteinExistence type="predicted"/>
<protein>
    <submittedName>
        <fullName evidence="2">Uncharacterized protein</fullName>
    </submittedName>
</protein>
<dbReference type="Proteomes" id="UP001165085">
    <property type="component" value="Unassembled WGS sequence"/>
</dbReference>
<keyword evidence="1" id="KW-0812">Transmembrane</keyword>
<evidence type="ECO:0000256" key="1">
    <source>
        <dbReference type="SAM" id="Phobius"/>
    </source>
</evidence>
<sequence>MGSSASCPKGTTGKGWWTTKCYANGGYKMTQGNGKKPAQYCGISHSGNNCWGVTFSNGESAWCIGGDIVLPARGYTNDEYYEGTCGGGCMQRMSNTGICDDYAGKTVEETLPTIGTKVNAGPSVVGGAAALFFVGGAFLGRRKMKSKKASTAEAEVEVTGGDSV</sequence>